<keyword evidence="5" id="KW-1015">Disulfide bond</keyword>
<evidence type="ECO:0000256" key="3">
    <source>
        <dbReference type="ARBA" id="ARBA00023022"/>
    </source>
</evidence>
<dbReference type="GO" id="GO:0003677">
    <property type="term" value="F:DNA binding"/>
    <property type="evidence" value="ECO:0007669"/>
    <property type="project" value="UniProtKB-KW"/>
</dbReference>
<name>A0A8J3WKE5_9ACTN</name>
<dbReference type="EMBL" id="BOOJ01000029">
    <property type="protein sequence ID" value="GIH92673.1"/>
    <property type="molecule type" value="Genomic_DNA"/>
</dbReference>
<dbReference type="PRINTS" id="PR01885">
    <property type="entry name" value="MACROMOMYCIN"/>
</dbReference>
<keyword evidence="3" id="KW-0044">Antibiotic</keyword>
<dbReference type="AlphaFoldDB" id="A0A8J3WKE5"/>
<keyword evidence="8" id="KW-1185">Reference proteome</keyword>
<evidence type="ECO:0000256" key="1">
    <source>
        <dbReference type="ARBA" id="ARBA00010648"/>
    </source>
</evidence>
<sequence>MQNKSRLLTKLGIATAVALGGLTLASQPAAFAAAPGFSVTPATGLTDGATATVTVTGATAGTQFSVVQCATVNDQLACNEDTVKTVTTDAAGSAGTAFVVRKTFQGTTPAGASVGTVDCAATTCFVSAGNETAFLGSQALTFK</sequence>
<dbReference type="Pfam" id="PF00960">
    <property type="entry name" value="Neocarzinostat"/>
    <property type="match status" value="1"/>
</dbReference>
<evidence type="ECO:0000313" key="7">
    <source>
        <dbReference type="EMBL" id="GIH92673.1"/>
    </source>
</evidence>
<protein>
    <recommendedName>
        <fullName evidence="9">Neocarzinostatin family protein</fullName>
    </recommendedName>
</protein>
<evidence type="ECO:0000256" key="5">
    <source>
        <dbReference type="ARBA" id="ARBA00023157"/>
    </source>
</evidence>
<proteinExistence type="inferred from homology"/>
<dbReference type="NCBIfam" id="NF040680">
    <property type="entry name" value="chromo_anti"/>
    <property type="match status" value="1"/>
</dbReference>
<dbReference type="Gene3D" id="2.60.40.230">
    <property type="entry name" value="Neocarzinostatin-like"/>
    <property type="match status" value="1"/>
</dbReference>
<keyword evidence="2" id="KW-0929">Antimicrobial</keyword>
<evidence type="ECO:0000256" key="6">
    <source>
        <dbReference type="SAM" id="SignalP"/>
    </source>
</evidence>
<feature type="signal peptide" evidence="6">
    <location>
        <begin position="1"/>
        <end position="32"/>
    </location>
</feature>
<accession>A0A8J3WKE5</accession>
<evidence type="ECO:0000256" key="4">
    <source>
        <dbReference type="ARBA" id="ARBA00023125"/>
    </source>
</evidence>
<dbReference type="RefSeq" id="WP_204064883.1">
    <property type="nucleotide sequence ID" value="NZ_BOOJ01000029.1"/>
</dbReference>
<evidence type="ECO:0000256" key="2">
    <source>
        <dbReference type="ARBA" id="ARBA00022529"/>
    </source>
</evidence>
<evidence type="ECO:0008006" key="9">
    <source>
        <dbReference type="Google" id="ProtNLM"/>
    </source>
</evidence>
<keyword evidence="6" id="KW-0732">Signal</keyword>
<evidence type="ECO:0000313" key="8">
    <source>
        <dbReference type="Proteomes" id="UP000619788"/>
    </source>
</evidence>
<dbReference type="InterPro" id="IPR002186">
    <property type="entry name" value="Neocarzinostatin_fam"/>
</dbReference>
<comment type="caution">
    <text evidence="7">The sequence shown here is derived from an EMBL/GenBank/DDBJ whole genome shotgun (WGS) entry which is preliminary data.</text>
</comment>
<keyword evidence="4" id="KW-0238">DNA-binding</keyword>
<gene>
    <name evidence="7" type="ORF">Psi01_33030</name>
</gene>
<comment type="similarity">
    <text evidence="1">Belongs to the neocarzinostatin family.</text>
</comment>
<dbReference type="Proteomes" id="UP000619788">
    <property type="component" value="Unassembled WGS sequence"/>
</dbReference>
<organism evidence="7 8">
    <name type="scientific">Planobispora siamensis</name>
    <dbReference type="NCBI Taxonomy" id="936338"/>
    <lineage>
        <taxon>Bacteria</taxon>
        <taxon>Bacillati</taxon>
        <taxon>Actinomycetota</taxon>
        <taxon>Actinomycetes</taxon>
        <taxon>Streptosporangiales</taxon>
        <taxon>Streptosporangiaceae</taxon>
        <taxon>Planobispora</taxon>
    </lineage>
</organism>
<dbReference type="InterPro" id="IPR027273">
    <property type="entry name" value="Neocarzinostatin-like"/>
</dbReference>
<feature type="chain" id="PRO_5035237763" description="Neocarzinostatin family protein" evidence="6">
    <location>
        <begin position="33"/>
        <end position="143"/>
    </location>
</feature>
<dbReference type="GO" id="GO:0042742">
    <property type="term" value="P:defense response to bacterium"/>
    <property type="evidence" value="ECO:0007669"/>
    <property type="project" value="UniProtKB-KW"/>
</dbReference>
<dbReference type="SUPFAM" id="SSF49319">
    <property type="entry name" value="Actinoxanthin-like"/>
    <property type="match status" value="1"/>
</dbReference>
<reference evidence="7 8" key="1">
    <citation type="submission" date="2021-01" db="EMBL/GenBank/DDBJ databases">
        <title>Whole genome shotgun sequence of Planobispora siamensis NBRC 107568.</title>
        <authorList>
            <person name="Komaki H."/>
            <person name="Tamura T."/>
        </authorList>
    </citation>
    <scope>NUCLEOTIDE SEQUENCE [LARGE SCALE GENOMIC DNA]</scope>
    <source>
        <strain evidence="7 8">NBRC 107568</strain>
    </source>
</reference>